<reference evidence="1 2" key="1">
    <citation type="journal article" date="2023" name="IMA Fungus">
        <title>Comparative genomic study of the Penicillium genus elucidates a diverse pangenome and 15 lateral gene transfer events.</title>
        <authorList>
            <person name="Petersen C."/>
            <person name="Sorensen T."/>
            <person name="Nielsen M.R."/>
            <person name="Sondergaard T.E."/>
            <person name="Sorensen J.L."/>
            <person name="Fitzpatrick D.A."/>
            <person name="Frisvad J.C."/>
            <person name="Nielsen K.L."/>
        </authorList>
    </citation>
    <scope>NUCLEOTIDE SEQUENCE [LARGE SCALE GENOMIC DNA]</scope>
    <source>
        <strain evidence="1 2">IBT 35679</strain>
    </source>
</reference>
<dbReference type="EMBL" id="JAQIZZ010000008">
    <property type="protein sequence ID" value="KAJ5524889.1"/>
    <property type="molecule type" value="Genomic_DNA"/>
</dbReference>
<dbReference type="AlphaFoldDB" id="A0AAD6CK05"/>
<proteinExistence type="predicted"/>
<evidence type="ECO:0000313" key="1">
    <source>
        <dbReference type="EMBL" id="KAJ5524889.1"/>
    </source>
</evidence>
<name>A0AAD6CK05_9EURO</name>
<dbReference type="Proteomes" id="UP001220324">
    <property type="component" value="Unassembled WGS sequence"/>
</dbReference>
<keyword evidence="2" id="KW-1185">Reference proteome</keyword>
<organism evidence="1 2">
    <name type="scientific">Penicillium frequentans</name>
    <dbReference type="NCBI Taxonomy" id="3151616"/>
    <lineage>
        <taxon>Eukaryota</taxon>
        <taxon>Fungi</taxon>
        <taxon>Dikarya</taxon>
        <taxon>Ascomycota</taxon>
        <taxon>Pezizomycotina</taxon>
        <taxon>Eurotiomycetes</taxon>
        <taxon>Eurotiomycetidae</taxon>
        <taxon>Eurotiales</taxon>
        <taxon>Aspergillaceae</taxon>
        <taxon>Penicillium</taxon>
    </lineage>
</organism>
<evidence type="ECO:0000313" key="2">
    <source>
        <dbReference type="Proteomes" id="UP001220324"/>
    </source>
</evidence>
<accession>A0AAD6CK05</accession>
<protein>
    <submittedName>
        <fullName evidence="1">Uncharacterized protein</fullName>
    </submittedName>
</protein>
<gene>
    <name evidence="1" type="ORF">N7494_011539</name>
</gene>
<sequence length="237" mass="26462">MSSSILHQCPFCGHVSDISLSLAAFIENPHCIQCGLSVSEGNGKLQDELAALFDRQMAIESPPEPRPLSYSISQHYHHSTHVVPSPNPPPQTCTDPTPIEILQHHGLDPSTMLPRQLDLFQNADAEQRQRLIQTWQLYARSSGGLANPEPIIIGEDLRMDDSKTQAEPYMVSGYQTHQQPTEPTTGHPYTSATDPVYKSQHWWEVAGTEPMESQYGVFQERNRYDAGSGFAQPSLFH</sequence>
<comment type="caution">
    <text evidence="1">The sequence shown here is derived from an EMBL/GenBank/DDBJ whole genome shotgun (WGS) entry which is preliminary data.</text>
</comment>